<evidence type="ECO:0000256" key="2">
    <source>
        <dbReference type="RuleBase" id="RU362097"/>
    </source>
</evidence>
<reference evidence="3 4" key="1">
    <citation type="submission" date="2018-04" db="EMBL/GenBank/DDBJ databases">
        <title>Altererythrobacter sp. HME9302 genome sequencing and assembly.</title>
        <authorList>
            <person name="Kang H."/>
            <person name="Kim H."/>
            <person name="Joh K."/>
        </authorList>
    </citation>
    <scope>NUCLEOTIDE SEQUENCE [LARGE SCALE GENOMIC DNA]</scope>
    <source>
        <strain evidence="3 4">HME9302</strain>
    </source>
</reference>
<comment type="caution">
    <text evidence="3">The sequence shown here is derived from an EMBL/GenBank/DDBJ whole genome shotgun (WGS) entry which is preliminary data.</text>
</comment>
<dbReference type="InterPro" id="IPR003423">
    <property type="entry name" value="OMP_efflux"/>
</dbReference>
<keyword evidence="4" id="KW-1185">Reference proteome</keyword>
<accession>A0A369QCK4</accession>
<dbReference type="InterPro" id="IPR010131">
    <property type="entry name" value="MdtP/NodT-like"/>
</dbReference>
<evidence type="ECO:0000313" key="3">
    <source>
        <dbReference type="EMBL" id="RDC61295.1"/>
    </source>
</evidence>
<organism evidence="3 4">
    <name type="scientific">Alteripontixanthobacter maritimus</name>
    <dbReference type="NCBI Taxonomy" id="2161824"/>
    <lineage>
        <taxon>Bacteria</taxon>
        <taxon>Pseudomonadati</taxon>
        <taxon>Pseudomonadota</taxon>
        <taxon>Alphaproteobacteria</taxon>
        <taxon>Sphingomonadales</taxon>
        <taxon>Erythrobacteraceae</taxon>
        <taxon>Alteripontixanthobacter</taxon>
    </lineage>
</organism>
<dbReference type="RefSeq" id="WP_115367277.1">
    <property type="nucleotide sequence ID" value="NZ_QBKA01000002.1"/>
</dbReference>
<comment type="similarity">
    <text evidence="1 2">Belongs to the outer membrane factor (OMF) (TC 1.B.17) family.</text>
</comment>
<dbReference type="NCBIfam" id="TIGR01845">
    <property type="entry name" value="outer_NodT"/>
    <property type="match status" value="1"/>
</dbReference>
<dbReference type="PROSITE" id="PS51257">
    <property type="entry name" value="PROKAR_LIPOPROTEIN"/>
    <property type="match status" value="1"/>
</dbReference>
<evidence type="ECO:0000313" key="4">
    <source>
        <dbReference type="Proteomes" id="UP000253727"/>
    </source>
</evidence>
<protein>
    <submittedName>
        <fullName evidence="3">Putative efflux pump outer membrane protein SepC</fullName>
    </submittedName>
</protein>
<evidence type="ECO:0000256" key="1">
    <source>
        <dbReference type="ARBA" id="ARBA00007613"/>
    </source>
</evidence>
<dbReference type="Gene3D" id="2.20.200.10">
    <property type="entry name" value="Outer membrane efflux proteins (OEP)"/>
    <property type="match status" value="1"/>
</dbReference>
<keyword evidence="2" id="KW-1134">Transmembrane beta strand</keyword>
<dbReference type="EMBL" id="QBKA01000002">
    <property type="protein sequence ID" value="RDC61295.1"/>
    <property type="molecule type" value="Genomic_DNA"/>
</dbReference>
<keyword evidence="2" id="KW-0449">Lipoprotein</keyword>
<dbReference type="Gene3D" id="1.20.1600.10">
    <property type="entry name" value="Outer membrane efflux proteins (OEP)"/>
    <property type="match status" value="1"/>
</dbReference>
<dbReference type="GO" id="GO:0005886">
    <property type="term" value="C:plasma membrane"/>
    <property type="evidence" value="ECO:0007669"/>
    <property type="project" value="UniProtKB-SubCell"/>
</dbReference>
<dbReference type="Proteomes" id="UP000253727">
    <property type="component" value="Unassembled WGS sequence"/>
</dbReference>
<dbReference type="GO" id="GO:0015562">
    <property type="term" value="F:efflux transmembrane transporter activity"/>
    <property type="evidence" value="ECO:0007669"/>
    <property type="project" value="InterPro"/>
</dbReference>
<dbReference type="AlphaFoldDB" id="A0A369QCK4"/>
<sequence>MLGRITGTSIQQAPRRFRVTGTLALASSLSVLSACTAPLALEAPRPAVSVPAAWQQADPAPLTIDLVDYWRLLDDPLIDRFVAQSITANRELAAAAARVAQSRSAVRQARASYLPQVDASGGVRRDFGDFASDELNFSLGGDVSWEADIFGRVDYAVAASEAELAGSGFALADLQRLIVGQVAQTTISARASAIRLAIARDTLAIQDENLQIARWRREAGLVSSLDVEQARSQRAQTAATIPAIESDLASSANAISTLIGEAPGPVLALLEDAATIPLPPAGFGFDAPAEILRRRPDVRRAETALLADTARLGLARTQLLPLVQLTGNIGAAFTNPSNLFDIITGGLFAGVRQLVFDGGRTRAQIDGAEAAAGASLAGWEQSILGALEDVESAAVALRAARERVVIFNEALDAGRNAALLARSQYQAGLIDFQTLLTAENQLLGARNALVASEADRAAAFVRLTQALGGGWTPADLQRADLQDAGVPDADLSDAPLIADDVTPMGERIEE</sequence>
<comment type="subcellular location">
    <subcellularLocation>
        <location evidence="2">Cell membrane</location>
        <topology evidence="2">Lipid-anchor</topology>
    </subcellularLocation>
</comment>
<proteinExistence type="inferred from homology"/>
<keyword evidence="2" id="KW-0812">Transmembrane</keyword>
<keyword evidence="2" id="KW-0472">Membrane</keyword>
<gene>
    <name evidence="3" type="ORF">HME9302_02516</name>
</gene>
<dbReference type="SUPFAM" id="SSF56954">
    <property type="entry name" value="Outer membrane efflux proteins (OEP)"/>
    <property type="match status" value="1"/>
</dbReference>
<dbReference type="OrthoDB" id="7181739at2"/>
<name>A0A369QCK4_9SPHN</name>
<keyword evidence="2" id="KW-0564">Palmitate</keyword>
<dbReference type="Pfam" id="PF02321">
    <property type="entry name" value="OEP"/>
    <property type="match status" value="2"/>
</dbReference>
<dbReference type="PANTHER" id="PTHR30203:SF25">
    <property type="entry name" value="OUTER MEMBRANE PROTEIN-RELATED"/>
    <property type="match status" value="1"/>
</dbReference>
<dbReference type="PANTHER" id="PTHR30203">
    <property type="entry name" value="OUTER MEMBRANE CATION EFFLUX PROTEIN"/>
    <property type="match status" value="1"/>
</dbReference>